<evidence type="ECO:0000313" key="2">
    <source>
        <dbReference type="EMBL" id="VEG51379.1"/>
    </source>
</evidence>
<feature type="signal peptide" evidence="1">
    <location>
        <begin position="1"/>
        <end position="22"/>
    </location>
</feature>
<feature type="chain" id="PRO_5018580781" evidence="1">
    <location>
        <begin position="23"/>
        <end position="300"/>
    </location>
</feature>
<keyword evidence="1" id="KW-0732">Signal</keyword>
<dbReference type="AlphaFoldDB" id="A0A3S4T5J7"/>
<dbReference type="Proteomes" id="UP000279306">
    <property type="component" value="Chromosome"/>
</dbReference>
<dbReference type="KEGG" id="mauu:NCTC10437_00487"/>
<dbReference type="STRING" id="1791.GCA_001049355_03416"/>
<dbReference type="OrthoDB" id="4688138at2"/>
<evidence type="ECO:0000313" key="3">
    <source>
        <dbReference type="Proteomes" id="UP000279306"/>
    </source>
</evidence>
<dbReference type="EMBL" id="LR134356">
    <property type="protein sequence ID" value="VEG51379.1"/>
    <property type="molecule type" value="Genomic_DNA"/>
</dbReference>
<dbReference type="PROSITE" id="PS51257">
    <property type="entry name" value="PROKAR_LIPOPROTEIN"/>
    <property type="match status" value="1"/>
</dbReference>
<proteinExistence type="predicted"/>
<reference evidence="2 3" key="1">
    <citation type="submission" date="2018-12" db="EMBL/GenBank/DDBJ databases">
        <authorList>
            <consortium name="Pathogen Informatics"/>
        </authorList>
    </citation>
    <scope>NUCLEOTIDE SEQUENCE [LARGE SCALE GENOMIC DNA]</scope>
    <source>
        <strain evidence="2 3">NCTC10437</strain>
    </source>
</reference>
<gene>
    <name evidence="2" type="ORF">NCTC10437_00487</name>
</gene>
<accession>A0A3S4T5J7</accession>
<name>A0A3S4T5J7_MYCAU</name>
<dbReference type="RefSeq" id="WP_048633298.1">
    <property type="nucleotide sequence ID" value="NZ_CVQQ01000010.1"/>
</dbReference>
<organism evidence="2 3">
    <name type="scientific">Mycolicibacterium aurum</name>
    <name type="common">Mycobacterium aurum</name>
    <dbReference type="NCBI Taxonomy" id="1791"/>
    <lineage>
        <taxon>Bacteria</taxon>
        <taxon>Bacillati</taxon>
        <taxon>Actinomycetota</taxon>
        <taxon>Actinomycetes</taxon>
        <taxon>Mycobacteriales</taxon>
        <taxon>Mycobacteriaceae</taxon>
        <taxon>Mycolicibacterium</taxon>
    </lineage>
</organism>
<keyword evidence="3" id="KW-1185">Reference proteome</keyword>
<sequence length="300" mass="31021">MRVIAILAAIVLAATSCSGDSADHDDVFSAPTVSIGESQPISGWNMSVANLRFDGDYVLVDVDASPTQEGQPHAKAEDVRFGLYGALAHPIEANAVGGCGDVTSLDIQPASAPTPDRLSGTVCLGPLRDQSQVRGVYVYSPKDRMPGTTVAYPAAFPVGLMPTSDVDTGLTLQSSSIDAFRADGSKLDPTALGDPAAFSGNGYMLLGLNIDGVAQRYREDSARRGGPLMVIAAPTVAGKGLSHACAVYGASLLVLPDATRNGVQVRASLCTQGEINEALLYATVSVVGTHAALWTEDVSQ</sequence>
<protein>
    <submittedName>
        <fullName evidence="2">Conserved protein of uncharacterized function, possibly exported</fullName>
    </submittedName>
</protein>
<evidence type="ECO:0000256" key="1">
    <source>
        <dbReference type="SAM" id="SignalP"/>
    </source>
</evidence>